<dbReference type="Gene3D" id="3.40.720.10">
    <property type="entry name" value="Alkaline Phosphatase, subunit A"/>
    <property type="match status" value="1"/>
</dbReference>
<evidence type="ECO:0000259" key="4">
    <source>
        <dbReference type="Pfam" id="PF00884"/>
    </source>
</evidence>
<feature type="compositionally biased region" description="Basic and acidic residues" evidence="3">
    <location>
        <begin position="8"/>
        <end position="26"/>
    </location>
</feature>
<dbReference type="EMBL" id="FXAO01000002">
    <property type="protein sequence ID" value="SMG18244.1"/>
    <property type="molecule type" value="Genomic_DNA"/>
</dbReference>
<feature type="region of interest" description="Disordered" evidence="3">
    <location>
        <begin position="8"/>
        <end position="29"/>
    </location>
</feature>
<evidence type="ECO:0000256" key="2">
    <source>
        <dbReference type="ARBA" id="ARBA00022801"/>
    </source>
</evidence>
<dbReference type="CDD" id="cd16145">
    <property type="entry name" value="ARS_like"/>
    <property type="match status" value="1"/>
</dbReference>
<dbReference type="PANTHER" id="PTHR43751">
    <property type="entry name" value="SULFATASE"/>
    <property type="match status" value="1"/>
</dbReference>
<dbReference type="Proteomes" id="UP000193420">
    <property type="component" value="Unassembled WGS sequence"/>
</dbReference>
<protein>
    <submittedName>
        <fullName evidence="5">Arylsulfatase</fullName>
    </submittedName>
</protein>
<dbReference type="AlphaFoldDB" id="A0A1X7ITP8"/>
<evidence type="ECO:0000256" key="1">
    <source>
        <dbReference type="ARBA" id="ARBA00008779"/>
    </source>
</evidence>
<dbReference type="PROSITE" id="PS00523">
    <property type="entry name" value="SULFATASE_1"/>
    <property type="match status" value="1"/>
</dbReference>
<feature type="domain" description="Sulfatase N-terminal" evidence="4">
    <location>
        <begin position="66"/>
        <end position="439"/>
    </location>
</feature>
<proteinExistence type="inferred from homology"/>
<dbReference type="STRING" id="188872.SAMN03080602_01047"/>
<dbReference type="PANTHER" id="PTHR43751:SF3">
    <property type="entry name" value="SULFATASE N-TERMINAL DOMAIN-CONTAINING PROTEIN"/>
    <property type="match status" value="1"/>
</dbReference>
<sequence>MVVPIRIDNIETRNQKPETRNHKPETKNQNNLSMKKISYLILIPLALLSCKDESKNDVLSKESQKPNIIYILADDLGYAEVGAYGQEKIETPNIDDLAKAGMLFTQHYTSAPVCAPARYMLLTGTHSGHAHIRGNEEWGERGEVWNYRAMAKDSVLEGQRPMPDSTITIAKKLKEVGYGTAMFGKWGLGAPHTNSIPTKMGFDFFFGYNCQRQAHTYYPLHLYKNENRVHLNNDTIAPNTKLTKGADINDPESYAAYTLNDYAPDLMFNELKGFVDRNKENPFFIYWATPIPHAAIQAPQKWVEYYKNKFGEEEPYLGERGYFPHQNPRAGYAAMVSYLDENIGKLVAKLKEDGLYENTLIIFTSDNGPTFNGGTDSPWFDSAKPFKSEYGRGKGFVYEGGIRVPMIATWPGQIKAGSKTDHISAHYDVMATLADIAGYEKPSYTDGLSFLPTLLSQENQKEHDFLYWEFPEYGGQLAIRMGDWKVVKTHLKDKKNEPTLELYNLRTDLTETTNVADQHPEILEKAAKILESQHREPIIEKFRIPVLREGL</sequence>
<reference evidence="6" key="1">
    <citation type="submission" date="2017-04" db="EMBL/GenBank/DDBJ databases">
        <authorList>
            <person name="Varghese N."/>
            <person name="Submissions S."/>
        </authorList>
    </citation>
    <scope>NUCLEOTIDE SEQUENCE [LARGE SCALE GENOMIC DNA]</scope>
    <source>
        <strain evidence="6">DSM 19835</strain>
    </source>
</reference>
<organism evidence="5 6">
    <name type="scientific">Arenibacter troitsensis</name>
    <dbReference type="NCBI Taxonomy" id="188872"/>
    <lineage>
        <taxon>Bacteria</taxon>
        <taxon>Pseudomonadati</taxon>
        <taxon>Bacteroidota</taxon>
        <taxon>Flavobacteriia</taxon>
        <taxon>Flavobacteriales</taxon>
        <taxon>Flavobacteriaceae</taxon>
        <taxon>Arenibacter</taxon>
    </lineage>
</organism>
<dbReference type="InterPro" id="IPR052701">
    <property type="entry name" value="GAG_Ulvan_Degrading_Sulfatases"/>
</dbReference>
<name>A0A1X7ITP8_9FLAO</name>
<comment type="similarity">
    <text evidence="1">Belongs to the sulfatase family.</text>
</comment>
<dbReference type="Pfam" id="PF00884">
    <property type="entry name" value="Sulfatase"/>
    <property type="match status" value="1"/>
</dbReference>
<accession>A0A1X7ITP8</accession>
<dbReference type="InterPro" id="IPR017850">
    <property type="entry name" value="Alkaline_phosphatase_core_sf"/>
</dbReference>
<dbReference type="GO" id="GO:0016787">
    <property type="term" value="F:hydrolase activity"/>
    <property type="evidence" value="ECO:0007669"/>
    <property type="project" value="UniProtKB-KW"/>
</dbReference>
<keyword evidence="2" id="KW-0378">Hydrolase</keyword>
<dbReference type="InterPro" id="IPR000917">
    <property type="entry name" value="Sulfatase_N"/>
</dbReference>
<keyword evidence="6" id="KW-1185">Reference proteome</keyword>
<dbReference type="Gene3D" id="3.30.1120.10">
    <property type="match status" value="1"/>
</dbReference>
<dbReference type="InterPro" id="IPR024607">
    <property type="entry name" value="Sulfatase_CS"/>
</dbReference>
<dbReference type="SUPFAM" id="SSF53649">
    <property type="entry name" value="Alkaline phosphatase-like"/>
    <property type="match status" value="1"/>
</dbReference>
<gene>
    <name evidence="5" type="ORF">SAMN03080602_01047</name>
</gene>
<evidence type="ECO:0000313" key="5">
    <source>
        <dbReference type="EMBL" id="SMG18244.1"/>
    </source>
</evidence>
<evidence type="ECO:0000256" key="3">
    <source>
        <dbReference type="SAM" id="MobiDB-lite"/>
    </source>
</evidence>
<evidence type="ECO:0000313" key="6">
    <source>
        <dbReference type="Proteomes" id="UP000193420"/>
    </source>
</evidence>